<dbReference type="SUPFAM" id="SSF52058">
    <property type="entry name" value="L domain-like"/>
    <property type="match status" value="1"/>
</dbReference>
<dbReference type="Pfam" id="PF23247">
    <property type="entry name" value="LRR_RPS2"/>
    <property type="match status" value="1"/>
</dbReference>
<protein>
    <recommendedName>
        <fullName evidence="8">NB-ARC domain-containing disease resistance protein</fullName>
    </recommendedName>
</protein>
<dbReference type="AlphaFoldDB" id="A0A7J0HEK8"/>
<dbReference type="InterPro" id="IPR057135">
    <property type="entry name" value="At4g27190-like_LRR"/>
</dbReference>
<evidence type="ECO:0000259" key="4">
    <source>
        <dbReference type="Pfam" id="PF23247"/>
    </source>
</evidence>
<dbReference type="InterPro" id="IPR042197">
    <property type="entry name" value="Apaf_helical"/>
</dbReference>
<evidence type="ECO:0000256" key="2">
    <source>
        <dbReference type="ARBA" id="ARBA00022741"/>
    </source>
</evidence>
<keyword evidence="1" id="KW-0433">Leucine-rich repeat</keyword>
<gene>
    <name evidence="6" type="ORF">Acr_29g0005630</name>
</gene>
<evidence type="ECO:0000313" key="6">
    <source>
        <dbReference type="EMBL" id="GFZ21401.1"/>
    </source>
</evidence>
<evidence type="ECO:0008006" key="8">
    <source>
        <dbReference type="Google" id="ProtNLM"/>
    </source>
</evidence>
<evidence type="ECO:0000256" key="1">
    <source>
        <dbReference type="ARBA" id="ARBA00022614"/>
    </source>
</evidence>
<dbReference type="PANTHER" id="PTHR33463">
    <property type="entry name" value="NB-ARC DOMAIN-CONTAINING PROTEIN-RELATED"/>
    <property type="match status" value="1"/>
</dbReference>
<evidence type="ECO:0000313" key="7">
    <source>
        <dbReference type="Proteomes" id="UP000585474"/>
    </source>
</evidence>
<organism evidence="6 7">
    <name type="scientific">Actinidia rufa</name>
    <dbReference type="NCBI Taxonomy" id="165716"/>
    <lineage>
        <taxon>Eukaryota</taxon>
        <taxon>Viridiplantae</taxon>
        <taxon>Streptophyta</taxon>
        <taxon>Embryophyta</taxon>
        <taxon>Tracheophyta</taxon>
        <taxon>Spermatophyta</taxon>
        <taxon>Magnoliopsida</taxon>
        <taxon>eudicotyledons</taxon>
        <taxon>Gunneridae</taxon>
        <taxon>Pentapetalae</taxon>
        <taxon>asterids</taxon>
        <taxon>Ericales</taxon>
        <taxon>Actinidiaceae</taxon>
        <taxon>Actinidia</taxon>
    </lineage>
</organism>
<reference evidence="6 7" key="1">
    <citation type="submission" date="2019-07" db="EMBL/GenBank/DDBJ databases">
        <title>De Novo Assembly of kiwifruit Actinidia rufa.</title>
        <authorList>
            <person name="Sugita-Konishi S."/>
            <person name="Sato K."/>
            <person name="Mori E."/>
            <person name="Abe Y."/>
            <person name="Kisaki G."/>
            <person name="Hamano K."/>
            <person name="Suezawa K."/>
            <person name="Otani M."/>
            <person name="Fukuda T."/>
            <person name="Manabe T."/>
            <person name="Gomi K."/>
            <person name="Tabuchi M."/>
            <person name="Akimitsu K."/>
            <person name="Kataoka I."/>
        </authorList>
    </citation>
    <scope>NUCLEOTIDE SEQUENCE [LARGE SCALE GENOMIC DNA]</scope>
    <source>
        <strain evidence="7">cv. Fuchu</strain>
    </source>
</reference>
<dbReference type="InterPro" id="IPR058922">
    <property type="entry name" value="WHD_DRP"/>
</dbReference>
<dbReference type="Pfam" id="PF23559">
    <property type="entry name" value="WHD_DRP"/>
    <property type="match status" value="1"/>
</dbReference>
<name>A0A7J0HEK8_9ERIC</name>
<dbReference type="Proteomes" id="UP000585474">
    <property type="component" value="Unassembled WGS sequence"/>
</dbReference>
<feature type="domain" description="Disease resistance protein At4g27190-like leucine-rich repeats" evidence="4">
    <location>
        <begin position="13"/>
        <end position="127"/>
    </location>
</feature>
<sequence>MEGSLPPPPSLVANSFTNLTVLILNHCPMIRNVFSSRFMIQQLSNLKLLDIISCSGLEGMLSEDENVEYEALPKLMLVQLLDLPEFVSFFKGVAMCWKSLERVQISKCPKLRNLPLDVNSAANLKQIQASSRNWLDALEWNNNATKLRLEPLVLLGGHFSCDSPQVILPDPEVWEMFYSEVGDIAMFPTMKQHAKEIVRKCGGLPLAPKVVNNKIKKSQWIGYWRAEGLLSGNLTLADAHVKGDAILQALVDASLLERCDGDDINYVKMHDVVQDLALAMTSHRGDDAHTW</sequence>
<dbReference type="EMBL" id="BJWL01000029">
    <property type="protein sequence ID" value="GFZ21401.1"/>
    <property type="molecule type" value="Genomic_DNA"/>
</dbReference>
<evidence type="ECO:0000256" key="3">
    <source>
        <dbReference type="ARBA" id="ARBA00022821"/>
    </source>
</evidence>
<keyword evidence="2" id="KW-0547">Nucleotide-binding</keyword>
<keyword evidence="7" id="KW-1185">Reference proteome</keyword>
<dbReference type="GO" id="GO:0006952">
    <property type="term" value="P:defense response"/>
    <property type="evidence" value="ECO:0007669"/>
    <property type="project" value="UniProtKB-KW"/>
</dbReference>
<evidence type="ECO:0000259" key="5">
    <source>
        <dbReference type="Pfam" id="PF23559"/>
    </source>
</evidence>
<dbReference type="Gene3D" id="1.10.8.430">
    <property type="entry name" value="Helical domain of apoptotic protease-activating factors"/>
    <property type="match status" value="1"/>
</dbReference>
<dbReference type="InterPro" id="IPR050905">
    <property type="entry name" value="Plant_NBS-LRR"/>
</dbReference>
<keyword evidence="3" id="KW-0611">Plant defense</keyword>
<feature type="domain" description="Disease resistance protein winged helix" evidence="5">
    <location>
        <begin position="213"/>
        <end position="277"/>
    </location>
</feature>
<dbReference type="OrthoDB" id="1653649at2759"/>
<proteinExistence type="predicted"/>
<dbReference type="PANTHER" id="PTHR33463:SF209">
    <property type="entry name" value="DISEASE RESISTANCE PROTEIN RPS2-LIKE"/>
    <property type="match status" value="1"/>
</dbReference>
<dbReference type="InterPro" id="IPR032675">
    <property type="entry name" value="LRR_dom_sf"/>
</dbReference>
<dbReference type="Gene3D" id="3.80.10.10">
    <property type="entry name" value="Ribonuclease Inhibitor"/>
    <property type="match status" value="1"/>
</dbReference>
<accession>A0A7J0HEK8</accession>
<comment type="caution">
    <text evidence="6">The sequence shown here is derived from an EMBL/GenBank/DDBJ whole genome shotgun (WGS) entry which is preliminary data.</text>
</comment>